<name>A0A0A9HCH2_ARUDO</name>
<evidence type="ECO:0000313" key="1">
    <source>
        <dbReference type="EMBL" id="JAE34885.1"/>
    </source>
</evidence>
<proteinExistence type="predicted"/>
<sequence>MKWEHQGFHFLLSFISINDIDRGTGRSERTKVFLFTQLHIFSTFH</sequence>
<accession>A0A0A9HCH2</accession>
<organism evidence="1">
    <name type="scientific">Arundo donax</name>
    <name type="common">Giant reed</name>
    <name type="synonym">Donax arundinaceus</name>
    <dbReference type="NCBI Taxonomy" id="35708"/>
    <lineage>
        <taxon>Eukaryota</taxon>
        <taxon>Viridiplantae</taxon>
        <taxon>Streptophyta</taxon>
        <taxon>Embryophyta</taxon>
        <taxon>Tracheophyta</taxon>
        <taxon>Spermatophyta</taxon>
        <taxon>Magnoliopsida</taxon>
        <taxon>Liliopsida</taxon>
        <taxon>Poales</taxon>
        <taxon>Poaceae</taxon>
        <taxon>PACMAD clade</taxon>
        <taxon>Arundinoideae</taxon>
        <taxon>Arundineae</taxon>
        <taxon>Arundo</taxon>
    </lineage>
</organism>
<reference evidence="1" key="2">
    <citation type="journal article" date="2015" name="Data Brief">
        <title>Shoot transcriptome of the giant reed, Arundo donax.</title>
        <authorList>
            <person name="Barrero R.A."/>
            <person name="Guerrero F.D."/>
            <person name="Moolhuijzen P."/>
            <person name="Goolsby J.A."/>
            <person name="Tidwell J."/>
            <person name="Bellgard S.E."/>
            <person name="Bellgard M.I."/>
        </authorList>
    </citation>
    <scope>NUCLEOTIDE SEQUENCE</scope>
    <source>
        <tissue evidence="1">Shoot tissue taken approximately 20 cm above the soil surface</tissue>
    </source>
</reference>
<reference evidence="1" key="1">
    <citation type="submission" date="2014-09" db="EMBL/GenBank/DDBJ databases">
        <authorList>
            <person name="Magalhaes I.L.F."/>
            <person name="Oliveira U."/>
            <person name="Santos F.R."/>
            <person name="Vidigal T.H.D.A."/>
            <person name="Brescovit A.D."/>
            <person name="Santos A.J."/>
        </authorList>
    </citation>
    <scope>NUCLEOTIDE SEQUENCE</scope>
    <source>
        <tissue evidence="1">Shoot tissue taken approximately 20 cm above the soil surface</tissue>
    </source>
</reference>
<protein>
    <submittedName>
        <fullName evidence="1">Uncharacterized protein</fullName>
    </submittedName>
</protein>
<dbReference type="AlphaFoldDB" id="A0A0A9HCH2"/>
<dbReference type="EMBL" id="GBRH01163011">
    <property type="protein sequence ID" value="JAE34885.1"/>
    <property type="molecule type" value="Transcribed_RNA"/>
</dbReference>